<protein>
    <submittedName>
        <fullName evidence="1">Peptidase M20 domain-containing protein-like protein</fullName>
    </submittedName>
</protein>
<gene>
    <name evidence="1" type="ORF">O9K51_04722</name>
</gene>
<dbReference type="EMBL" id="JAQHRD010000003">
    <property type="protein sequence ID" value="KAJ6443543.1"/>
    <property type="molecule type" value="Genomic_DNA"/>
</dbReference>
<dbReference type="AlphaFoldDB" id="A0AB34FWT2"/>
<accession>A0AB34FWT2</accession>
<sequence>MSQEMAPEILEVVQYLVTEHADGTKSFGRADEGHNPERAVEASTNVSRVTGYFVGETTPEASVYRAAETVNGAQKRDIWSFLLDENEVVYSLFSRVDKYTASEPNTALVQQHQTPKPTLPSQIQPEFMSTISRIKARQRAREGRWSTTDKAPVDRKKLTSVLTEEHHTTPSQQQRSQITAPAAEGNLGLTRGDLGQQDPGAVLAARCAQCLRDGHKASACIRADRSTGKIYACVVCNSTDHSLDDCDKFWAMDVEAAARAIFHSRGNLPPVSLSRSTIDRILEAMWMAGLPLPSRMPWTTEFTLALREDFPQWVRLVMRYEADFDADRNPVDRKASLEVTRQLKARMEYHLAEVGKVVEAEEEKVRGAVIGRCG</sequence>
<dbReference type="Gene3D" id="4.10.60.10">
    <property type="entry name" value="Zinc finger, CCHC-type"/>
    <property type="match status" value="1"/>
</dbReference>
<comment type="caution">
    <text evidence="1">The sequence shown here is derived from an EMBL/GenBank/DDBJ whole genome shotgun (WGS) entry which is preliminary data.</text>
</comment>
<dbReference type="GO" id="GO:0008270">
    <property type="term" value="F:zinc ion binding"/>
    <property type="evidence" value="ECO:0007669"/>
    <property type="project" value="InterPro"/>
</dbReference>
<dbReference type="GO" id="GO:0003676">
    <property type="term" value="F:nucleic acid binding"/>
    <property type="evidence" value="ECO:0007669"/>
    <property type="project" value="InterPro"/>
</dbReference>
<reference evidence="1" key="1">
    <citation type="submission" date="2023-01" db="EMBL/GenBank/DDBJ databases">
        <title>The growth and conidiation of Purpureocillium lavendulum are regulated by nitrogen source and histone H3K14 acetylation.</title>
        <authorList>
            <person name="Tang P."/>
            <person name="Han J."/>
            <person name="Zhang C."/>
            <person name="Tang P."/>
            <person name="Qi F."/>
            <person name="Zhang K."/>
            <person name="Liang L."/>
        </authorList>
    </citation>
    <scope>NUCLEOTIDE SEQUENCE</scope>
    <source>
        <strain evidence="1">YMF1.00683</strain>
    </source>
</reference>
<organism evidence="1 2">
    <name type="scientific">Purpureocillium lavendulum</name>
    <dbReference type="NCBI Taxonomy" id="1247861"/>
    <lineage>
        <taxon>Eukaryota</taxon>
        <taxon>Fungi</taxon>
        <taxon>Dikarya</taxon>
        <taxon>Ascomycota</taxon>
        <taxon>Pezizomycotina</taxon>
        <taxon>Sordariomycetes</taxon>
        <taxon>Hypocreomycetidae</taxon>
        <taxon>Hypocreales</taxon>
        <taxon>Ophiocordycipitaceae</taxon>
        <taxon>Purpureocillium</taxon>
    </lineage>
</organism>
<dbReference type="SUPFAM" id="SSF57756">
    <property type="entry name" value="Retrovirus zinc finger-like domains"/>
    <property type="match status" value="1"/>
</dbReference>
<name>A0AB34FWT2_9HYPO</name>
<dbReference type="InterPro" id="IPR036875">
    <property type="entry name" value="Znf_CCHC_sf"/>
</dbReference>
<proteinExistence type="predicted"/>
<evidence type="ECO:0000313" key="1">
    <source>
        <dbReference type="EMBL" id="KAJ6443543.1"/>
    </source>
</evidence>
<keyword evidence="2" id="KW-1185">Reference proteome</keyword>
<evidence type="ECO:0000313" key="2">
    <source>
        <dbReference type="Proteomes" id="UP001163105"/>
    </source>
</evidence>
<dbReference type="Proteomes" id="UP001163105">
    <property type="component" value="Unassembled WGS sequence"/>
</dbReference>